<feature type="signal peptide" evidence="1">
    <location>
        <begin position="1"/>
        <end position="19"/>
    </location>
</feature>
<accession>A0A1X0QUZ7</accession>
<sequence length="149" mass="15855">MKLSLSALFLVAAFVNVQAASSDKSSDSNIICTRPNNRGSGSGLGWRGFCCKTDDDCHESCIKGKCNGRVDPKYASPINDGTCIDTGNIGSRTDCVKGKCTGKTHCILPKNQGKGSGQGWKDYCCKNSDDCRDSCIKGRCTGKPNPKFA</sequence>
<evidence type="ECO:0000313" key="2">
    <source>
        <dbReference type="EMBL" id="ORE03572.1"/>
    </source>
</evidence>
<evidence type="ECO:0000256" key="1">
    <source>
        <dbReference type="SAM" id="SignalP"/>
    </source>
</evidence>
<organism evidence="2">
    <name type="scientific">Rhizopus microsporus var. microsporus</name>
    <dbReference type="NCBI Taxonomy" id="86635"/>
    <lineage>
        <taxon>Eukaryota</taxon>
        <taxon>Fungi</taxon>
        <taxon>Fungi incertae sedis</taxon>
        <taxon>Mucoromycota</taxon>
        <taxon>Mucoromycotina</taxon>
        <taxon>Mucoromycetes</taxon>
        <taxon>Mucorales</taxon>
        <taxon>Mucorineae</taxon>
        <taxon>Rhizopodaceae</taxon>
        <taxon>Rhizopus</taxon>
    </lineage>
</organism>
<keyword evidence="1" id="KW-0732">Signal</keyword>
<dbReference type="AlphaFoldDB" id="A0A1X0QUZ7"/>
<dbReference type="Proteomes" id="UP000242414">
    <property type="component" value="Unassembled WGS sequence"/>
</dbReference>
<name>A0A1X0QUZ7_RHIZD</name>
<dbReference type="VEuPathDB" id="FungiDB:BCV72DRAFT_314967"/>
<dbReference type="EMBL" id="KV921998">
    <property type="protein sequence ID" value="ORE03572.1"/>
    <property type="molecule type" value="Genomic_DNA"/>
</dbReference>
<gene>
    <name evidence="2" type="ORF">BCV72DRAFT_314967</name>
</gene>
<proteinExistence type="predicted"/>
<dbReference type="OrthoDB" id="2253742at2759"/>
<reference evidence="2" key="1">
    <citation type="journal article" date="2016" name="Proc. Natl. Acad. Sci. U.S.A.">
        <title>Lipid metabolic changes in an early divergent fungus govern the establishment of a mutualistic symbiosis with endobacteria.</title>
        <authorList>
            <person name="Lastovetsky O.A."/>
            <person name="Gaspar M.L."/>
            <person name="Mondo S.J."/>
            <person name="LaButti K.M."/>
            <person name="Sandor L."/>
            <person name="Grigoriev I.V."/>
            <person name="Henry S.A."/>
            <person name="Pawlowska T.E."/>
        </authorList>
    </citation>
    <scope>NUCLEOTIDE SEQUENCE [LARGE SCALE GENOMIC DNA]</scope>
    <source>
        <strain evidence="2">ATCC 52814</strain>
    </source>
</reference>
<feature type="chain" id="PRO_5013094852" evidence="1">
    <location>
        <begin position="20"/>
        <end position="149"/>
    </location>
</feature>
<protein>
    <submittedName>
        <fullName evidence="2">Uncharacterized protein</fullName>
    </submittedName>
</protein>